<dbReference type="EMBL" id="JACHFA010000004">
    <property type="protein sequence ID" value="MBB6031944.1"/>
    <property type="molecule type" value="Genomic_DNA"/>
</dbReference>
<evidence type="ECO:0000313" key="1">
    <source>
        <dbReference type="EMBL" id="MBB6031944.1"/>
    </source>
</evidence>
<gene>
    <name evidence="1" type="ORF">HNR35_000947</name>
</gene>
<comment type="caution">
    <text evidence="1">The sequence shown here is derived from an EMBL/GenBank/DDBJ whole genome shotgun (WGS) entry which is preliminary data.</text>
</comment>
<reference evidence="1 2" key="1">
    <citation type="submission" date="2020-08" db="EMBL/GenBank/DDBJ databases">
        <title>Genomic Encyclopedia of Type Strains, Phase IV (KMG-IV): sequencing the most valuable type-strain genomes for metagenomic binning, comparative biology and taxonomic classification.</title>
        <authorList>
            <person name="Goeker M."/>
        </authorList>
    </citation>
    <scope>NUCLEOTIDE SEQUENCE [LARGE SCALE GENOMIC DNA]</scope>
    <source>
        <strain evidence="1 2">DSM 16813</strain>
    </source>
</reference>
<organism evidence="1 2">
    <name type="scientific">Borreliella spielmanii</name>
    <dbReference type="NCBI Taxonomy" id="88916"/>
    <lineage>
        <taxon>Bacteria</taxon>
        <taxon>Pseudomonadati</taxon>
        <taxon>Spirochaetota</taxon>
        <taxon>Spirochaetia</taxon>
        <taxon>Spirochaetales</taxon>
        <taxon>Borreliaceae</taxon>
        <taxon>Borreliella</taxon>
    </lineage>
</organism>
<evidence type="ECO:0000313" key="2">
    <source>
        <dbReference type="Proteomes" id="UP000566276"/>
    </source>
</evidence>
<protein>
    <submittedName>
        <fullName evidence="1">Uncharacterized protein</fullName>
    </submittedName>
</protein>
<keyword evidence="2" id="KW-1185">Reference proteome</keyword>
<name>A0ABR6P7D9_9SPIR</name>
<dbReference type="Proteomes" id="UP000566276">
    <property type="component" value="Unassembled WGS sequence"/>
</dbReference>
<sequence length="34" mass="3969">MIFKVKSEVHGLFLCIIELYSPDIKYPSKGGYEY</sequence>
<accession>A0ABR6P7D9</accession>
<proteinExistence type="predicted"/>